<evidence type="ECO:0000259" key="2">
    <source>
        <dbReference type="Pfam" id="PF24841"/>
    </source>
</evidence>
<dbReference type="PANTHER" id="PTHR37846">
    <property type="entry name" value="YALI0B21296P"/>
    <property type="match status" value="1"/>
</dbReference>
<feature type="transmembrane region" description="Helical" evidence="1">
    <location>
        <begin position="145"/>
        <end position="163"/>
    </location>
</feature>
<feature type="transmembrane region" description="Helical" evidence="1">
    <location>
        <begin position="85"/>
        <end position="106"/>
    </location>
</feature>
<proteinExistence type="predicted"/>
<feature type="domain" description="DUF7719" evidence="2">
    <location>
        <begin position="147"/>
        <end position="213"/>
    </location>
</feature>
<dbReference type="Pfam" id="PF24841">
    <property type="entry name" value="DUF7719"/>
    <property type="match status" value="1"/>
</dbReference>
<dbReference type="AlphaFoldDB" id="A0A4S4LZA4"/>
<name>A0A4S4LZA4_9AGAM</name>
<organism evidence="3 4">
    <name type="scientific">Bondarzewia mesenterica</name>
    <dbReference type="NCBI Taxonomy" id="1095465"/>
    <lineage>
        <taxon>Eukaryota</taxon>
        <taxon>Fungi</taxon>
        <taxon>Dikarya</taxon>
        <taxon>Basidiomycota</taxon>
        <taxon>Agaricomycotina</taxon>
        <taxon>Agaricomycetes</taxon>
        <taxon>Russulales</taxon>
        <taxon>Bondarzewiaceae</taxon>
        <taxon>Bondarzewia</taxon>
    </lineage>
</organism>
<dbReference type="EMBL" id="SGPL01000091">
    <property type="protein sequence ID" value="THH17942.1"/>
    <property type="molecule type" value="Genomic_DNA"/>
</dbReference>
<feature type="transmembrane region" description="Helical" evidence="1">
    <location>
        <begin position="118"/>
        <end position="138"/>
    </location>
</feature>
<accession>A0A4S4LZA4</accession>
<keyword evidence="1" id="KW-0472">Membrane</keyword>
<reference evidence="3 4" key="1">
    <citation type="submission" date="2019-02" db="EMBL/GenBank/DDBJ databases">
        <title>Genome sequencing of the rare red list fungi Bondarzewia mesenterica.</title>
        <authorList>
            <person name="Buettner E."/>
            <person name="Kellner H."/>
        </authorList>
    </citation>
    <scope>NUCLEOTIDE SEQUENCE [LARGE SCALE GENOMIC DNA]</scope>
    <source>
        <strain evidence="3 4">DSM 108281</strain>
    </source>
</reference>
<evidence type="ECO:0000313" key="3">
    <source>
        <dbReference type="EMBL" id="THH17942.1"/>
    </source>
</evidence>
<dbReference type="OrthoDB" id="5597489at2759"/>
<comment type="caution">
    <text evidence="3">The sequence shown here is derived from an EMBL/GenBank/DDBJ whole genome shotgun (WGS) entry which is preliminary data.</text>
</comment>
<keyword evidence="1" id="KW-0812">Transmembrane</keyword>
<evidence type="ECO:0000256" key="1">
    <source>
        <dbReference type="SAM" id="Phobius"/>
    </source>
</evidence>
<protein>
    <recommendedName>
        <fullName evidence="2">DUF7719 domain-containing protein</fullName>
    </recommendedName>
</protein>
<dbReference type="PANTHER" id="PTHR37846:SF1">
    <property type="entry name" value="DEACETYLASE-LIKE PROTEIN"/>
    <property type="match status" value="1"/>
</dbReference>
<dbReference type="InterPro" id="IPR056136">
    <property type="entry name" value="DUF7719"/>
</dbReference>
<keyword evidence="4" id="KW-1185">Reference proteome</keyword>
<dbReference type="Proteomes" id="UP000310158">
    <property type="component" value="Unassembled WGS sequence"/>
</dbReference>
<gene>
    <name evidence="3" type="ORF">EW146_g2944</name>
</gene>
<sequence length="216" mass="24789">MPRRMTSELIDISTMAKTRKAKSQKTDKSGATINVSEEEQWRLIRESGILKKVSETASFTETKPGQIKDQKDELNDEEWPLAEEIFAAVTIIVPMSFLLLLMYILIHFQYGQQPQYGVIAERMISGVPILSIFIFYTNRHKRDRYAQSLLFILAIVVGTRMIHQVNYGSWLKNMQQCPPLGTLWVYSIVQLDLGLAVLSLCAVGIWVWWTGMKLVF</sequence>
<evidence type="ECO:0000313" key="4">
    <source>
        <dbReference type="Proteomes" id="UP000310158"/>
    </source>
</evidence>
<keyword evidence="1" id="KW-1133">Transmembrane helix</keyword>
<feature type="transmembrane region" description="Helical" evidence="1">
    <location>
        <begin position="183"/>
        <end position="209"/>
    </location>
</feature>